<accession>A0ABW4DSS7</accession>
<comment type="similarity">
    <text evidence="2">Belongs to the KHG/KDPG aldolase family.</text>
</comment>
<dbReference type="PANTHER" id="PTHR30246">
    <property type="entry name" value="2-KETO-3-DEOXY-6-PHOSPHOGLUCONATE ALDOLASE"/>
    <property type="match status" value="1"/>
</dbReference>
<dbReference type="InterPro" id="IPR000887">
    <property type="entry name" value="Aldlse_KDPG_KHG"/>
</dbReference>
<dbReference type="NCBIfam" id="TIGR01182">
    <property type="entry name" value="eda"/>
    <property type="match status" value="1"/>
</dbReference>
<dbReference type="PANTHER" id="PTHR30246:SF1">
    <property type="entry name" value="2-DEHYDRO-3-DEOXY-6-PHOSPHOGALACTONATE ALDOLASE-RELATED"/>
    <property type="match status" value="1"/>
</dbReference>
<dbReference type="GO" id="GO:0008700">
    <property type="term" value="F:(R,S)-4-hydroxy-2-oxoglutarate aldolase activity"/>
    <property type="evidence" value="ECO:0007669"/>
    <property type="project" value="UniProtKB-EC"/>
</dbReference>
<dbReference type="EC" id="4.1.3.16" evidence="6"/>
<dbReference type="RefSeq" id="WP_125576975.1">
    <property type="nucleotide sequence ID" value="NZ_JBHTOF010000104.1"/>
</dbReference>
<protein>
    <submittedName>
        <fullName evidence="6">Bifunctional 2-keto-4-hydroxyglutarate aldolase/2-keto-3-deoxy-6-phosphogluconate aldolase</fullName>
        <ecNumber evidence="6">4.1.2.14</ecNumber>
        <ecNumber evidence="6">4.1.3.16</ecNumber>
    </submittedName>
</protein>
<evidence type="ECO:0000256" key="3">
    <source>
        <dbReference type="ARBA" id="ARBA00011233"/>
    </source>
</evidence>
<reference evidence="7" key="1">
    <citation type="journal article" date="2019" name="Int. J. Syst. Evol. Microbiol.">
        <title>The Global Catalogue of Microorganisms (GCM) 10K type strain sequencing project: providing services to taxonomists for standard genome sequencing and annotation.</title>
        <authorList>
            <consortium name="The Broad Institute Genomics Platform"/>
            <consortium name="The Broad Institute Genome Sequencing Center for Infectious Disease"/>
            <person name="Wu L."/>
            <person name="Ma J."/>
        </authorList>
    </citation>
    <scope>NUCLEOTIDE SEQUENCE [LARGE SCALE GENOMIC DNA]</scope>
    <source>
        <strain evidence="7">CCM 8951</strain>
    </source>
</reference>
<sequence length="214" mass="22314">MSKEEILTKVGEAGVVAVVRADTVERSVEVAQACIAGGVKGIELTYTVPNAAEAIRQLIAANADQPDVLIGAGTVLTEFDANEAIKVGAKFIVSPAFNEQVALTCNAQGINYFPGCFTPTEVYTAKTAGVGLVKIFPASVVGPSITKELHGPFPTTRIMPTGGVNLDNLTDWLDAGAYVVGVGGSLVGNSETSLETITDNASKFVSKVQAWRQK</sequence>
<keyword evidence="7" id="KW-1185">Reference proteome</keyword>
<evidence type="ECO:0000256" key="5">
    <source>
        <dbReference type="ARBA" id="ARBA00023277"/>
    </source>
</evidence>
<dbReference type="EMBL" id="JBHTOF010000104">
    <property type="protein sequence ID" value="MFD1466549.1"/>
    <property type="molecule type" value="Genomic_DNA"/>
</dbReference>
<dbReference type="Pfam" id="PF01081">
    <property type="entry name" value="Aldolase"/>
    <property type="match status" value="1"/>
</dbReference>
<comment type="pathway">
    <text evidence="1">Carbohydrate acid metabolism.</text>
</comment>
<dbReference type="InterPro" id="IPR013785">
    <property type="entry name" value="Aldolase_TIM"/>
</dbReference>
<dbReference type="CDD" id="cd00452">
    <property type="entry name" value="KDPG_aldolase"/>
    <property type="match status" value="1"/>
</dbReference>
<organism evidence="6 7">
    <name type="scientific">Lapidilactobacillus mulanensis</name>
    <dbReference type="NCBI Taxonomy" id="2485999"/>
    <lineage>
        <taxon>Bacteria</taxon>
        <taxon>Bacillati</taxon>
        <taxon>Bacillota</taxon>
        <taxon>Bacilli</taxon>
        <taxon>Lactobacillales</taxon>
        <taxon>Lactobacillaceae</taxon>
        <taxon>Lapidilactobacillus</taxon>
    </lineage>
</organism>
<evidence type="ECO:0000256" key="2">
    <source>
        <dbReference type="ARBA" id="ARBA00006906"/>
    </source>
</evidence>
<evidence type="ECO:0000313" key="6">
    <source>
        <dbReference type="EMBL" id="MFD1466549.1"/>
    </source>
</evidence>
<dbReference type="EC" id="4.1.2.14" evidence="6"/>
<dbReference type="Proteomes" id="UP001597244">
    <property type="component" value="Unassembled WGS sequence"/>
</dbReference>
<evidence type="ECO:0000313" key="7">
    <source>
        <dbReference type="Proteomes" id="UP001597244"/>
    </source>
</evidence>
<comment type="caution">
    <text evidence="6">The sequence shown here is derived from an EMBL/GenBank/DDBJ whole genome shotgun (WGS) entry which is preliminary data.</text>
</comment>
<dbReference type="Gene3D" id="3.20.20.70">
    <property type="entry name" value="Aldolase class I"/>
    <property type="match status" value="1"/>
</dbReference>
<gene>
    <name evidence="6" type="ORF">ACFQ4L_10790</name>
</gene>
<comment type="subunit">
    <text evidence="3">Homotrimer.</text>
</comment>
<dbReference type="NCBIfam" id="NF005119">
    <property type="entry name" value="PRK06552.1"/>
    <property type="match status" value="1"/>
</dbReference>
<evidence type="ECO:0000256" key="4">
    <source>
        <dbReference type="ARBA" id="ARBA00023239"/>
    </source>
</evidence>
<keyword evidence="5" id="KW-0119">Carbohydrate metabolism</keyword>
<keyword evidence="4 6" id="KW-0456">Lyase</keyword>
<proteinExistence type="inferred from homology"/>
<name>A0ABW4DSS7_9LACO</name>
<dbReference type="GO" id="GO:0008675">
    <property type="term" value="F:2-dehydro-3-deoxy-phosphogluconate aldolase activity"/>
    <property type="evidence" value="ECO:0007669"/>
    <property type="project" value="UniProtKB-EC"/>
</dbReference>
<dbReference type="SUPFAM" id="SSF51569">
    <property type="entry name" value="Aldolase"/>
    <property type="match status" value="1"/>
</dbReference>
<evidence type="ECO:0000256" key="1">
    <source>
        <dbReference type="ARBA" id="ARBA00004761"/>
    </source>
</evidence>